<evidence type="ECO:0008006" key="4">
    <source>
        <dbReference type="Google" id="ProtNLM"/>
    </source>
</evidence>
<gene>
    <name evidence="2" type="ORF">ERS852502_02521</name>
</gene>
<protein>
    <recommendedName>
        <fullName evidence="4">HipA-like C-terminal domain-containing protein</fullName>
    </recommendedName>
</protein>
<evidence type="ECO:0000313" key="3">
    <source>
        <dbReference type="Proteomes" id="UP000078383"/>
    </source>
</evidence>
<dbReference type="OrthoDB" id="9812605at2"/>
<sequence length="271" mass="31669">MIELNINDMKDTERHSSKGNQLKWNPANTETWYKADYIGYEGLTEYMVSHLLMHSTLSTKDFVLYDTEILRVGKKDYLGCKSSNFLPDGWQLLTLERLFHTLHGKSLYQSIFQFGEVEDRAQFLVDQVIQMTGLKDFGKYLCTLLTIDALFLNEDRHMHNIGVLLDPLGIYHYCPVFDNGCSLLSDTTTDYPLEEDIIDLIPQVQAKTLSTDFLEQLDAVEKLYGQKLHFDFNGQIIETLLREEKFYSTDIKIRVRDIILQQRRSYQYLFS</sequence>
<dbReference type="RefSeq" id="WP_055158152.1">
    <property type="nucleotide sequence ID" value="NZ_CZBR01000012.1"/>
</dbReference>
<reference evidence="2 3" key="1">
    <citation type="submission" date="2015-09" db="EMBL/GenBank/DDBJ databases">
        <authorList>
            <consortium name="Pathogen Informatics"/>
        </authorList>
    </citation>
    <scope>NUCLEOTIDE SEQUENCE [LARGE SCALE GENOMIC DNA]</scope>
    <source>
        <strain evidence="2 3">2789STDY5834889</strain>
    </source>
</reference>
<organism evidence="2 3">
    <name type="scientific">[Ruminococcus] torques</name>
    <dbReference type="NCBI Taxonomy" id="33039"/>
    <lineage>
        <taxon>Bacteria</taxon>
        <taxon>Bacillati</taxon>
        <taxon>Bacillota</taxon>
        <taxon>Clostridia</taxon>
        <taxon>Lachnospirales</taxon>
        <taxon>Lachnospiraceae</taxon>
        <taxon>Mediterraneibacter</taxon>
    </lineage>
</organism>
<dbReference type="Gene3D" id="1.10.1070.20">
    <property type="match status" value="1"/>
</dbReference>
<name>A0A174YJR0_9FIRM</name>
<feature type="region of interest" description="Disordered" evidence="1">
    <location>
        <begin position="1"/>
        <end position="22"/>
    </location>
</feature>
<evidence type="ECO:0000313" key="2">
    <source>
        <dbReference type="EMBL" id="CUQ91952.1"/>
    </source>
</evidence>
<dbReference type="EMBL" id="CZBX01000013">
    <property type="protein sequence ID" value="CUQ91952.1"/>
    <property type="molecule type" value="Genomic_DNA"/>
</dbReference>
<dbReference type="AlphaFoldDB" id="A0A174YJR0"/>
<accession>A0A174YJR0</accession>
<evidence type="ECO:0000256" key="1">
    <source>
        <dbReference type="SAM" id="MobiDB-lite"/>
    </source>
</evidence>
<proteinExistence type="predicted"/>
<dbReference type="GeneID" id="303259222"/>
<dbReference type="Proteomes" id="UP000078383">
    <property type="component" value="Unassembled WGS sequence"/>
</dbReference>